<organism evidence="1 2">
    <name type="scientific">Prevotella pallens</name>
    <dbReference type="NCBI Taxonomy" id="60133"/>
    <lineage>
        <taxon>Bacteria</taxon>
        <taxon>Pseudomonadati</taxon>
        <taxon>Bacteroidota</taxon>
        <taxon>Bacteroidia</taxon>
        <taxon>Bacteroidales</taxon>
        <taxon>Prevotellaceae</taxon>
        <taxon>Prevotella</taxon>
    </lineage>
</organism>
<reference evidence="1 2" key="1">
    <citation type="submission" date="2018-06" db="EMBL/GenBank/DDBJ databases">
        <authorList>
            <consortium name="Pathogen Informatics"/>
            <person name="Doyle S."/>
        </authorList>
    </citation>
    <scope>NUCLEOTIDE SEQUENCE [LARGE SCALE GENOMIC DNA]</scope>
    <source>
        <strain evidence="1 2">NCTC13043</strain>
    </source>
</reference>
<name>A0A379F3D6_9BACT</name>
<dbReference type="EMBL" id="UGTP01000001">
    <property type="protein sequence ID" value="SUC13115.1"/>
    <property type="molecule type" value="Genomic_DNA"/>
</dbReference>
<dbReference type="GeneID" id="78571400"/>
<dbReference type="PROSITE" id="PS51257">
    <property type="entry name" value="PROKAR_LIPOPROTEIN"/>
    <property type="match status" value="1"/>
</dbReference>
<dbReference type="RefSeq" id="WP_115083701.1">
    <property type="nucleotide sequence ID" value="NZ_UGTP01000001.1"/>
</dbReference>
<evidence type="ECO:0008006" key="3">
    <source>
        <dbReference type="Google" id="ProtNLM"/>
    </source>
</evidence>
<accession>A0A379F3D6</accession>
<sequence>MKQIAYLLLSGIVGLTACQNKLSKQTDKNIQDIDNIKQETNIDSLKQNAKLDSVKQVLAQTTDPLKRIKLHQQIIDIKIEGTSPEERCQLFDDYSTEVQKELNKLNERESHYIEHYYDYRIDDEGNEREPHDSIKKKDLFYKKAGIDIIDLGEGIVELTLQTKFYTKYVKQLPKYYQDYWYLIKDAENIAPDACLIITWHELSNLLARYEAYVKEYPTQKELFCRLQDAYKFLQSAFLFGVDNTSTVDFDSVVDKKVKEEWKRFIKTYPDSPTTPFIKEMLLLNKYEDMYSIQQKLIRFQETSNYPLLKTCTFKR</sequence>
<gene>
    <name evidence="1" type="ORF">NCTC13043_01739</name>
</gene>
<dbReference type="OrthoDB" id="8605367at2"/>
<evidence type="ECO:0000313" key="1">
    <source>
        <dbReference type="EMBL" id="SUC13115.1"/>
    </source>
</evidence>
<dbReference type="Proteomes" id="UP000254235">
    <property type="component" value="Unassembled WGS sequence"/>
</dbReference>
<dbReference type="AlphaFoldDB" id="A0A379F3D6"/>
<protein>
    <recommendedName>
        <fullName evidence="3">Lipoprotein</fullName>
    </recommendedName>
</protein>
<proteinExistence type="predicted"/>
<evidence type="ECO:0000313" key="2">
    <source>
        <dbReference type="Proteomes" id="UP000254235"/>
    </source>
</evidence>